<name>A0A1M4XX56_9FLAO</name>
<dbReference type="PANTHER" id="PTHR43861">
    <property type="entry name" value="TRANS-ACONITATE 2-METHYLTRANSFERASE-RELATED"/>
    <property type="match status" value="1"/>
</dbReference>
<dbReference type="InterPro" id="IPR029063">
    <property type="entry name" value="SAM-dependent_MTases_sf"/>
</dbReference>
<dbReference type="InterPro" id="IPR041698">
    <property type="entry name" value="Methyltransf_25"/>
</dbReference>
<dbReference type="Gene3D" id="3.40.50.150">
    <property type="entry name" value="Vaccinia Virus protein VP39"/>
    <property type="match status" value="1"/>
</dbReference>
<feature type="domain" description="Methyltransferase" evidence="2">
    <location>
        <begin position="49"/>
        <end position="140"/>
    </location>
</feature>
<dbReference type="GO" id="GO:0032259">
    <property type="term" value="P:methylation"/>
    <property type="evidence" value="ECO:0007669"/>
    <property type="project" value="UniProtKB-KW"/>
</dbReference>
<dbReference type="CDD" id="cd02440">
    <property type="entry name" value="AdoMet_MTases"/>
    <property type="match status" value="1"/>
</dbReference>
<evidence type="ECO:0000259" key="2">
    <source>
        <dbReference type="Pfam" id="PF13649"/>
    </source>
</evidence>
<dbReference type="OrthoDB" id="9811589at2"/>
<keyword evidence="3" id="KW-0489">Methyltransferase</keyword>
<dbReference type="EMBL" id="FQTW01000011">
    <property type="protein sequence ID" value="SHE97936.1"/>
    <property type="molecule type" value="Genomic_DNA"/>
</dbReference>
<reference evidence="3 4" key="1">
    <citation type="submission" date="2016-11" db="EMBL/GenBank/DDBJ databases">
        <authorList>
            <person name="Jaros S."/>
            <person name="Januszkiewicz K."/>
            <person name="Wedrychowicz H."/>
        </authorList>
    </citation>
    <scope>NUCLEOTIDE SEQUENCE [LARGE SCALE GENOMIC DNA]</scope>
    <source>
        <strain evidence="3 4">DSM 25661</strain>
    </source>
</reference>
<evidence type="ECO:0000313" key="3">
    <source>
        <dbReference type="EMBL" id="SHE97936.1"/>
    </source>
</evidence>
<protein>
    <submittedName>
        <fullName evidence="3">Methyltransferase domain-containing protein</fullName>
    </submittedName>
</protein>
<evidence type="ECO:0000313" key="4">
    <source>
        <dbReference type="Proteomes" id="UP000184462"/>
    </source>
</evidence>
<dbReference type="RefSeq" id="WP_073193621.1">
    <property type="nucleotide sequence ID" value="NZ_FQTW01000011.1"/>
</dbReference>
<organism evidence="3 4">
    <name type="scientific">Psychroflexus salarius</name>
    <dbReference type="NCBI Taxonomy" id="1155689"/>
    <lineage>
        <taxon>Bacteria</taxon>
        <taxon>Pseudomonadati</taxon>
        <taxon>Bacteroidota</taxon>
        <taxon>Flavobacteriia</taxon>
        <taxon>Flavobacteriales</taxon>
        <taxon>Flavobacteriaceae</taxon>
        <taxon>Psychroflexus</taxon>
    </lineage>
</organism>
<accession>A0A1M4XX56</accession>
<dbReference type="STRING" id="1155689.SAMN05444278_1115"/>
<sequence length="244" mass="28721">MSKINPEWYKAWFDSEYYHILYQNRNQTEAHAFVKKLFEYLNLPDDSKVLDLACGRGRHAQFIADLGYDVLGIDLSENNIKSAQAHAHKHLKFKVHDMTIPLQADFDAVLNLFTSFGYFESTQQNFNTLKAIKQNLKPNGVGVIDFLNEAYLRQHLIPKSTVEKNNLTFHIKRWIEDSFVYKEIKFTDKSQDFCFYERVKLITKNEFEQFFKQLDLKITSKFGNYNLDGFDISNSERLILVYQA</sequence>
<dbReference type="GO" id="GO:0008168">
    <property type="term" value="F:methyltransferase activity"/>
    <property type="evidence" value="ECO:0007669"/>
    <property type="project" value="UniProtKB-KW"/>
</dbReference>
<gene>
    <name evidence="3" type="ORF">SAMN05444278_1115</name>
</gene>
<keyword evidence="1 3" id="KW-0808">Transferase</keyword>
<dbReference type="Gene3D" id="2.20.25.110">
    <property type="entry name" value="S-adenosyl-L-methionine-dependent methyltransferases"/>
    <property type="match status" value="1"/>
</dbReference>
<proteinExistence type="predicted"/>
<evidence type="ECO:0000256" key="1">
    <source>
        <dbReference type="ARBA" id="ARBA00022679"/>
    </source>
</evidence>
<dbReference type="Pfam" id="PF13649">
    <property type="entry name" value="Methyltransf_25"/>
    <property type="match status" value="1"/>
</dbReference>
<keyword evidence="4" id="KW-1185">Reference proteome</keyword>
<dbReference type="Proteomes" id="UP000184462">
    <property type="component" value="Unassembled WGS sequence"/>
</dbReference>
<dbReference type="AlphaFoldDB" id="A0A1M4XX56"/>
<dbReference type="SUPFAM" id="SSF53335">
    <property type="entry name" value="S-adenosyl-L-methionine-dependent methyltransferases"/>
    <property type="match status" value="1"/>
</dbReference>